<name>A0ACC2NN42_9HYME</name>
<sequence>MMLLRTSRDPWRGIRAAEDTETPFNISGNDTFRALNDDDTPQADPTNKYLKMLDENSTQLFDTSYGVRKVRNTYMIGNKPVSFDDSRIHIDNDQYEKTNGLIQLLFKKNIDSDAIMGEDLENFNKIMQTTSLHRKYYKKNAELRLQESEKFHRYIEPLISKAEKRRTASGVGFKLTQSGDYDLSNKKLCNVADASDNFDAVNLNILQNRLDQKIGEVESVQNLSVGNLKDEVQQMKRKLHKCEKNITSDSNRITSVVQKLSALTERVNQLVTLSNTTNDKKDGE</sequence>
<reference evidence="1" key="1">
    <citation type="submission" date="2023-04" db="EMBL/GenBank/DDBJ databases">
        <title>A chromosome-level genome assembly of the parasitoid wasp Eretmocerus hayati.</title>
        <authorList>
            <person name="Zhong Y."/>
            <person name="Liu S."/>
            <person name="Liu Y."/>
        </authorList>
    </citation>
    <scope>NUCLEOTIDE SEQUENCE</scope>
    <source>
        <strain evidence="1">ZJU_SS_LIU_2023</strain>
    </source>
</reference>
<gene>
    <name evidence="1" type="ORF">QAD02_003487</name>
</gene>
<organism evidence="1 2">
    <name type="scientific">Eretmocerus hayati</name>
    <dbReference type="NCBI Taxonomy" id="131215"/>
    <lineage>
        <taxon>Eukaryota</taxon>
        <taxon>Metazoa</taxon>
        <taxon>Ecdysozoa</taxon>
        <taxon>Arthropoda</taxon>
        <taxon>Hexapoda</taxon>
        <taxon>Insecta</taxon>
        <taxon>Pterygota</taxon>
        <taxon>Neoptera</taxon>
        <taxon>Endopterygota</taxon>
        <taxon>Hymenoptera</taxon>
        <taxon>Apocrita</taxon>
        <taxon>Proctotrupomorpha</taxon>
        <taxon>Chalcidoidea</taxon>
        <taxon>Aphelinidae</taxon>
        <taxon>Aphelininae</taxon>
        <taxon>Eretmocerus</taxon>
    </lineage>
</organism>
<evidence type="ECO:0000313" key="1">
    <source>
        <dbReference type="EMBL" id="KAJ8672228.1"/>
    </source>
</evidence>
<dbReference type="EMBL" id="CM056743">
    <property type="protein sequence ID" value="KAJ8672228.1"/>
    <property type="molecule type" value="Genomic_DNA"/>
</dbReference>
<evidence type="ECO:0000313" key="2">
    <source>
        <dbReference type="Proteomes" id="UP001239111"/>
    </source>
</evidence>
<comment type="caution">
    <text evidence="1">The sequence shown here is derived from an EMBL/GenBank/DDBJ whole genome shotgun (WGS) entry which is preliminary data.</text>
</comment>
<dbReference type="Proteomes" id="UP001239111">
    <property type="component" value="Chromosome 3"/>
</dbReference>
<proteinExistence type="predicted"/>
<accession>A0ACC2NN42</accession>
<keyword evidence="2" id="KW-1185">Reference proteome</keyword>
<protein>
    <submittedName>
        <fullName evidence="1">Uncharacterized protein</fullName>
    </submittedName>
</protein>